<dbReference type="GO" id="GO:0015421">
    <property type="term" value="F:ABC-type oligopeptide transporter activity"/>
    <property type="evidence" value="ECO:0007669"/>
    <property type="project" value="TreeGrafter"/>
</dbReference>
<evidence type="ECO:0000256" key="6">
    <source>
        <dbReference type="ARBA" id="ARBA00022989"/>
    </source>
</evidence>
<reference evidence="11 12" key="1">
    <citation type="submission" date="2017-07" db="EMBL/GenBank/DDBJ databases">
        <title>Recovery of genomes from metagenomes via a dereplication, aggregation, and scoring strategy.</title>
        <authorList>
            <person name="Sieber C.M."/>
            <person name="Probst A.J."/>
            <person name="Sharrar A."/>
            <person name="Thomas B.C."/>
            <person name="Hess M."/>
            <person name="Tringe S.G."/>
            <person name="Banfield J.F."/>
        </authorList>
    </citation>
    <scope>NUCLEOTIDE SEQUENCE [LARGE SCALE GENOMIC DNA]</scope>
    <source>
        <strain evidence="11">JGI_Cruoil_03_44_89</strain>
    </source>
</reference>
<dbReference type="PROSITE" id="PS50893">
    <property type="entry name" value="ABC_TRANSPORTER_2"/>
    <property type="match status" value="1"/>
</dbReference>
<feature type="transmembrane region" description="Helical" evidence="8">
    <location>
        <begin position="174"/>
        <end position="199"/>
    </location>
</feature>
<dbReference type="PANTHER" id="PTHR43394:SF1">
    <property type="entry name" value="ATP-BINDING CASSETTE SUB-FAMILY B MEMBER 10, MITOCHONDRIAL"/>
    <property type="match status" value="1"/>
</dbReference>
<evidence type="ECO:0008006" key="13">
    <source>
        <dbReference type="Google" id="ProtNLM"/>
    </source>
</evidence>
<dbReference type="InterPro" id="IPR027417">
    <property type="entry name" value="P-loop_NTPase"/>
</dbReference>
<dbReference type="GO" id="GO:0005524">
    <property type="term" value="F:ATP binding"/>
    <property type="evidence" value="ECO:0007669"/>
    <property type="project" value="UniProtKB-KW"/>
</dbReference>
<keyword evidence="6 8" id="KW-1133">Transmembrane helix</keyword>
<dbReference type="InterPro" id="IPR003439">
    <property type="entry name" value="ABC_transporter-like_ATP-bd"/>
</dbReference>
<dbReference type="InterPro" id="IPR011527">
    <property type="entry name" value="ABC1_TM_dom"/>
</dbReference>
<keyword evidence="5" id="KW-0067">ATP-binding</keyword>
<evidence type="ECO:0000259" key="10">
    <source>
        <dbReference type="PROSITE" id="PS50929"/>
    </source>
</evidence>
<dbReference type="Pfam" id="PF00005">
    <property type="entry name" value="ABC_tran"/>
    <property type="match status" value="1"/>
</dbReference>
<dbReference type="Pfam" id="PF00664">
    <property type="entry name" value="ABC_membrane"/>
    <property type="match status" value="1"/>
</dbReference>
<feature type="transmembrane region" description="Helical" evidence="8">
    <location>
        <begin position="28"/>
        <end position="47"/>
    </location>
</feature>
<accession>A0A235C0X0</accession>
<feature type="domain" description="ABC transmembrane type-1" evidence="10">
    <location>
        <begin position="31"/>
        <end position="417"/>
    </location>
</feature>
<dbReference type="PANTHER" id="PTHR43394">
    <property type="entry name" value="ATP-DEPENDENT PERMEASE MDL1, MITOCHONDRIAL"/>
    <property type="match status" value="1"/>
</dbReference>
<evidence type="ECO:0000256" key="2">
    <source>
        <dbReference type="ARBA" id="ARBA00022448"/>
    </source>
</evidence>
<dbReference type="CDD" id="cd03254">
    <property type="entry name" value="ABCC_Glucan_exporter_like"/>
    <property type="match status" value="1"/>
</dbReference>
<keyword evidence="2" id="KW-0813">Transport</keyword>
<dbReference type="EMBL" id="NOZQ01000016">
    <property type="protein sequence ID" value="OYD17455.1"/>
    <property type="molecule type" value="Genomic_DNA"/>
</dbReference>
<dbReference type="InterPro" id="IPR003593">
    <property type="entry name" value="AAA+_ATPase"/>
</dbReference>
<feature type="transmembrane region" description="Helical" evidence="8">
    <location>
        <begin position="276"/>
        <end position="294"/>
    </location>
</feature>
<evidence type="ECO:0000256" key="4">
    <source>
        <dbReference type="ARBA" id="ARBA00022741"/>
    </source>
</evidence>
<dbReference type="InterPro" id="IPR039421">
    <property type="entry name" value="Type_1_exporter"/>
</dbReference>
<dbReference type="SUPFAM" id="SSF52540">
    <property type="entry name" value="P-loop containing nucleoside triphosphate hydrolases"/>
    <property type="match status" value="1"/>
</dbReference>
<dbReference type="SUPFAM" id="SSF90123">
    <property type="entry name" value="ABC transporter transmembrane region"/>
    <property type="match status" value="1"/>
</dbReference>
<dbReference type="Gene3D" id="1.20.1560.10">
    <property type="entry name" value="ABC transporter type 1, transmembrane domain"/>
    <property type="match status" value="1"/>
</dbReference>
<evidence type="ECO:0000256" key="1">
    <source>
        <dbReference type="ARBA" id="ARBA00004651"/>
    </source>
</evidence>
<gene>
    <name evidence="11" type="ORF">CH333_00940</name>
</gene>
<dbReference type="AlphaFoldDB" id="A0A235C0X0"/>
<protein>
    <recommendedName>
        <fullName evidence="13">ABC transporter ATP-binding protein</fullName>
    </recommendedName>
</protein>
<feature type="transmembrane region" description="Helical" evidence="8">
    <location>
        <begin position="352"/>
        <end position="376"/>
    </location>
</feature>
<dbReference type="GO" id="GO:0016887">
    <property type="term" value="F:ATP hydrolysis activity"/>
    <property type="evidence" value="ECO:0007669"/>
    <property type="project" value="InterPro"/>
</dbReference>
<dbReference type="CDD" id="cd18544">
    <property type="entry name" value="ABC_6TM_TmrA_like"/>
    <property type="match status" value="1"/>
</dbReference>
<keyword evidence="7 8" id="KW-0472">Membrane</keyword>
<dbReference type="FunFam" id="3.40.50.300:FF:000287">
    <property type="entry name" value="Multidrug ABC transporter ATP-binding protein"/>
    <property type="match status" value="1"/>
</dbReference>
<evidence type="ECO:0000256" key="5">
    <source>
        <dbReference type="ARBA" id="ARBA00022840"/>
    </source>
</evidence>
<dbReference type="GO" id="GO:0005886">
    <property type="term" value="C:plasma membrane"/>
    <property type="evidence" value="ECO:0007669"/>
    <property type="project" value="UniProtKB-SubCell"/>
</dbReference>
<dbReference type="InterPro" id="IPR036640">
    <property type="entry name" value="ABC1_TM_sf"/>
</dbReference>
<sequence>MYEEDKIRKVSNRIIVKRLLGYLGRQKWLIIGAIILTVVLTGIQIFFPYLTKMAIDDYIISTVQVIHPSEKDIALIKSFKPEALIRLDEEHYAIKSNTVALLPSTFVRELYGEGRLQREKYYLFKAPYDDAIWKAVDHKEFENVRLLSHKGLSRLSKKEILTLRKSDVKGVKHIASIFLVLLVFHLGLTFVSIFALAYVGQAVMHRIRENVFIHLQRLKLSFFDRMPSGRLVTRSTNDVEKINEFFTDVLTGLFQDVFQCIGVVVVMLHLELRLSLVSFIVIPLIAVVVSIFRVKVRKVYQRARLLLARLNSKISESLNGIKVIQLFNQERRIKETFGSVNEDYYKTNMQQILTYGVFRPVVDILASVAMALVLWYGGGQVIQSAVTLGVLVAFLSYVNMFFRPIMDISERFNIAEEAMAASERVFTLLDTKEVEENRGKIRKQRLEGRIEFRNTWHRYEEEWVLKDVSFAVNPKERVAIVGPTGAGKTSIISLLPRFYEPERGQILVDGVPISEYDINFLRQNIGIVMQDVFIFSGSIKDNIRLNNQSISDEDISRMAEYVNAHKFIDKLPGRYDTDAKQRGARFSIGERQLLAFARALATNPTILILDEATSSVDSETESLIQDAIAKLLKERTSIVIAHRLSTIKTVDRILVIDKGKIVEEGTHSELIKKKGMYYALYRLQYMK</sequence>
<comment type="caution">
    <text evidence="11">The sequence shown here is derived from an EMBL/GenBank/DDBJ whole genome shotgun (WGS) entry which is preliminary data.</text>
</comment>
<feature type="domain" description="ABC transporter" evidence="9">
    <location>
        <begin position="450"/>
        <end position="683"/>
    </location>
</feature>
<keyword evidence="3 8" id="KW-0812">Transmembrane</keyword>
<name>A0A235C0X0_UNCW3</name>
<comment type="subcellular location">
    <subcellularLocation>
        <location evidence="1">Cell membrane</location>
        <topology evidence="1">Multi-pass membrane protein</topology>
    </subcellularLocation>
</comment>
<dbReference type="Gene3D" id="3.40.50.300">
    <property type="entry name" value="P-loop containing nucleotide triphosphate hydrolases"/>
    <property type="match status" value="1"/>
</dbReference>
<proteinExistence type="predicted"/>
<dbReference type="Proteomes" id="UP000215215">
    <property type="component" value="Unassembled WGS sequence"/>
</dbReference>
<dbReference type="SMART" id="SM00382">
    <property type="entry name" value="AAA"/>
    <property type="match status" value="1"/>
</dbReference>
<organism evidence="11 12">
    <name type="scientific">candidate division WOR-3 bacterium JGI_Cruoil_03_44_89</name>
    <dbReference type="NCBI Taxonomy" id="1973748"/>
    <lineage>
        <taxon>Bacteria</taxon>
        <taxon>Bacteria division WOR-3</taxon>
    </lineage>
</organism>
<evidence type="ECO:0000313" key="12">
    <source>
        <dbReference type="Proteomes" id="UP000215215"/>
    </source>
</evidence>
<evidence type="ECO:0000256" key="7">
    <source>
        <dbReference type="ARBA" id="ARBA00023136"/>
    </source>
</evidence>
<dbReference type="PROSITE" id="PS50929">
    <property type="entry name" value="ABC_TM1F"/>
    <property type="match status" value="1"/>
</dbReference>
<keyword evidence="4" id="KW-0547">Nucleotide-binding</keyword>
<evidence type="ECO:0000256" key="3">
    <source>
        <dbReference type="ARBA" id="ARBA00022692"/>
    </source>
</evidence>
<feature type="transmembrane region" description="Helical" evidence="8">
    <location>
        <begin position="382"/>
        <end position="402"/>
    </location>
</feature>
<evidence type="ECO:0000259" key="9">
    <source>
        <dbReference type="PROSITE" id="PS50893"/>
    </source>
</evidence>
<evidence type="ECO:0000313" key="11">
    <source>
        <dbReference type="EMBL" id="OYD17455.1"/>
    </source>
</evidence>
<evidence type="ECO:0000256" key="8">
    <source>
        <dbReference type="SAM" id="Phobius"/>
    </source>
</evidence>